<dbReference type="Gene3D" id="3.40.50.300">
    <property type="entry name" value="P-loop containing nucleotide triphosphate hydrolases"/>
    <property type="match status" value="1"/>
</dbReference>
<evidence type="ECO:0000256" key="9">
    <source>
        <dbReference type="PIRSR" id="PIRSR035805-2"/>
    </source>
</evidence>
<evidence type="ECO:0000256" key="4">
    <source>
        <dbReference type="ARBA" id="ARBA00022679"/>
    </source>
</evidence>
<evidence type="ECO:0000256" key="6">
    <source>
        <dbReference type="ARBA" id="ARBA00022777"/>
    </source>
</evidence>
<dbReference type="PANTHER" id="PTHR11441">
    <property type="entry name" value="THYMIDINE KINASE"/>
    <property type="match status" value="1"/>
</dbReference>
<sequence>MHVQGKLEIMMGPMRSNKTAELLRRADMRRQYAKQYVMVLKPSDDTKGGPGVVESRNPNGGGKMSAFEFKSSNPWEVLRAIHDKEQEIGKRVECIAIDEGQFVDQLFLFTKYLLDAGHDVLVAGLDLDFRAIPFGEMLNLSWLVNAYGGSITECMAYCACGARALYSQRLIDGKPAPHDSPIKMPGDSYEPRCAEHFVLPGKPH</sequence>
<evidence type="ECO:0000256" key="3">
    <source>
        <dbReference type="ARBA" id="ARBA00022634"/>
    </source>
</evidence>
<gene>
    <name evidence="12" type="ORF">SBA5_30229</name>
</gene>
<proteinExistence type="inferred from homology"/>
<keyword evidence="4 10" id="KW-0808">Transferase</keyword>
<dbReference type="GO" id="GO:0071897">
    <property type="term" value="P:DNA biosynthetic process"/>
    <property type="evidence" value="ECO:0007669"/>
    <property type="project" value="UniProtKB-KW"/>
</dbReference>
<dbReference type="EC" id="2.7.1.21" evidence="2 10"/>
<evidence type="ECO:0000256" key="7">
    <source>
        <dbReference type="ARBA" id="ARBA00022840"/>
    </source>
</evidence>
<dbReference type="SUPFAM" id="SSF57716">
    <property type="entry name" value="Glucocorticoid receptor-like (DNA-binding domain)"/>
    <property type="match status" value="1"/>
</dbReference>
<dbReference type="GO" id="GO:0005829">
    <property type="term" value="C:cytosol"/>
    <property type="evidence" value="ECO:0007669"/>
    <property type="project" value="TreeGrafter"/>
</dbReference>
<evidence type="ECO:0000256" key="5">
    <source>
        <dbReference type="ARBA" id="ARBA00022741"/>
    </source>
</evidence>
<dbReference type="GO" id="GO:0004797">
    <property type="term" value="F:thymidine kinase activity"/>
    <property type="evidence" value="ECO:0007669"/>
    <property type="project" value="UniProtKB-EC"/>
</dbReference>
<dbReference type="AlphaFoldDB" id="A0A2N9LCL9"/>
<dbReference type="GO" id="GO:0046104">
    <property type="term" value="P:thymidine metabolic process"/>
    <property type="evidence" value="ECO:0007669"/>
    <property type="project" value="TreeGrafter"/>
</dbReference>
<accession>A0A2N9LCL9</accession>
<dbReference type="EMBL" id="OKRB01000086">
    <property type="protein sequence ID" value="SPE21022.1"/>
    <property type="molecule type" value="Genomic_DNA"/>
</dbReference>
<comment type="similarity">
    <text evidence="1 11">Belongs to the thymidine kinase family.</text>
</comment>
<evidence type="ECO:0000256" key="8">
    <source>
        <dbReference type="PIRSR" id="PIRSR035805-1"/>
    </source>
</evidence>
<dbReference type="GO" id="GO:0005524">
    <property type="term" value="F:ATP binding"/>
    <property type="evidence" value="ECO:0007669"/>
    <property type="project" value="UniProtKB-KW"/>
</dbReference>
<keyword evidence="7 10" id="KW-0067">ATP-binding</keyword>
<dbReference type="InterPro" id="IPR001267">
    <property type="entry name" value="Thymidine_kinase"/>
</dbReference>
<evidence type="ECO:0000256" key="1">
    <source>
        <dbReference type="ARBA" id="ARBA00007587"/>
    </source>
</evidence>
<feature type="binding site" evidence="9">
    <location>
        <position position="189"/>
    </location>
    <ligand>
        <name>substrate</name>
    </ligand>
</feature>
<reference evidence="13" key="1">
    <citation type="submission" date="2018-02" db="EMBL/GenBank/DDBJ databases">
        <authorList>
            <person name="Hausmann B."/>
        </authorList>
    </citation>
    <scope>NUCLEOTIDE SEQUENCE [LARGE SCALE GENOMIC DNA]</scope>
    <source>
        <strain evidence="13">Peat soil MAG SbA5</strain>
    </source>
</reference>
<keyword evidence="6 10" id="KW-0418">Kinase</keyword>
<evidence type="ECO:0000313" key="13">
    <source>
        <dbReference type="Proteomes" id="UP000239735"/>
    </source>
</evidence>
<dbReference type="Gene3D" id="3.30.60.20">
    <property type="match status" value="1"/>
</dbReference>
<dbReference type="Pfam" id="PF00265">
    <property type="entry name" value="TK"/>
    <property type="match status" value="1"/>
</dbReference>
<evidence type="ECO:0000256" key="2">
    <source>
        <dbReference type="ARBA" id="ARBA00012118"/>
    </source>
</evidence>
<name>A0A2N9LCL9_9BACT</name>
<evidence type="ECO:0000256" key="10">
    <source>
        <dbReference type="RuleBase" id="RU000544"/>
    </source>
</evidence>
<dbReference type="PANTHER" id="PTHR11441:SF0">
    <property type="entry name" value="THYMIDINE KINASE, CYTOSOLIC"/>
    <property type="match status" value="1"/>
</dbReference>
<evidence type="ECO:0000313" key="12">
    <source>
        <dbReference type="EMBL" id="SPE21022.1"/>
    </source>
</evidence>
<dbReference type="InterPro" id="IPR027417">
    <property type="entry name" value="P-loop_NTPase"/>
</dbReference>
<keyword evidence="3 10" id="KW-0237">DNA synthesis</keyword>
<protein>
    <recommendedName>
        <fullName evidence="2 10">Thymidine kinase</fullName>
        <ecNumber evidence="2 10">2.7.1.21</ecNumber>
    </recommendedName>
</protein>
<keyword evidence="5 10" id="KW-0547">Nucleotide-binding</keyword>
<dbReference type="PIRSF" id="PIRSF035805">
    <property type="entry name" value="TK_cell"/>
    <property type="match status" value="1"/>
</dbReference>
<dbReference type="OrthoDB" id="9781579at2"/>
<evidence type="ECO:0000256" key="11">
    <source>
        <dbReference type="RuleBase" id="RU004165"/>
    </source>
</evidence>
<organism evidence="12 13">
    <name type="scientific">Candidatus Sulfuritelmatomonas gaucii</name>
    <dbReference type="NCBI Taxonomy" id="2043161"/>
    <lineage>
        <taxon>Bacteria</taxon>
        <taxon>Pseudomonadati</taxon>
        <taxon>Acidobacteriota</taxon>
        <taxon>Terriglobia</taxon>
        <taxon>Terriglobales</taxon>
        <taxon>Acidobacteriaceae</taxon>
        <taxon>Candidatus Sulfuritelmatomonas</taxon>
    </lineage>
</organism>
<dbReference type="Proteomes" id="UP000239735">
    <property type="component" value="Unassembled WGS sequence"/>
</dbReference>
<dbReference type="SUPFAM" id="SSF52540">
    <property type="entry name" value="P-loop containing nucleoside triphosphate hydrolases"/>
    <property type="match status" value="1"/>
</dbReference>
<feature type="active site" description="Proton acceptor" evidence="8">
    <location>
        <position position="99"/>
    </location>
</feature>
<comment type="catalytic activity">
    <reaction evidence="10">
        <text>thymidine + ATP = dTMP + ADP + H(+)</text>
        <dbReference type="Rhea" id="RHEA:19129"/>
        <dbReference type="ChEBI" id="CHEBI:15378"/>
        <dbReference type="ChEBI" id="CHEBI:17748"/>
        <dbReference type="ChEBI" id="CHEBI:30616"/>
        <dbReference type="ChEBI" id="CHEBI:63528"/>
        <dbReference type="ChEBI" id="CHEBI:456216"/>
        <dbReference type="EC" id="2.7.1.21"/>
    </reaction>
</comment>